<evidence type="ECO:0000256" key="2">
    <source>
        <dbReference type="SAM" id="MobiDB-lite"/>
    </source>
</evidence>
<dbReference type="PATRIC" id="fig|1618448.3.peg.263"/>
<evidence type="ECO:0000256" key="1">
    <source>
        <dbReference type="SAM" id="Coils"/>
    </source>
</evidence>
<evidence type="ECO:0000313" key="4">
    <source>
        <dbReference type="Proteomes" id="UP000034588"/>
    </source>
</evidence>
<accession>A0A0G1YDX3</accession>
<evidence type="ECO:0000313" key="3">
    <source>
        <dbReference type="EMBL" id="KKW13137.1"/>
    </source>
</evidence>
<sequence>MPELFSAPDVGAYAHLQTDELFPIALPYSAQITKADETEGSWTIEGYVATSGLDLQDDIITPQGLQSGAKSLSSSQRLLWNHQPKYRIGTILKAVVRDKGIWIKAVLDKVAQVPDDARRNDKGEVDDVRYPSVNTIWQWVKEGIVSRFSISGNGWVSGKVYVKNRLANLLARLDLGEGSLVPLPANPGAELTSWYVSKLFKASYQPNESSVLIPVDLVRSQDPRYVLGTATVGAFTEDVIDGMRRSPTVCQNSMNEPVGVVEEQALIGDDKIYVKVRLASTAPTIEKLGKLFIRGSLLKAGGKPIGYLPKGVWFLTKELDMNEDQKKALEEQIKAKQAELDALKAQFLPADKPPEVKPEDKGAVKPPEIKPEDKGGCMPPEVKPEDKANKPEPSVQAEPPVLNEEEDEYPAPPGKANDPMKALKRAFKIIALALTKNVAGLDPIIRKGMLSTAEELVQSFGKLGAPVQQALAKNLVRPEDGQPDVLKSMKELLAPLTSRLESLAPLAAQVQDLSSKVDRFQSVQRGDPGVASPTRKSDTVDSEDASNPWCHDGYMFINPTGFRPQRG</sequence>
<dbReference type="AlphaFoldDB" id="A0A0G1YDX3"/>
<gene>
    <name evidence="3" type="ORF">UY48_C0004G0012</name>
</gene>
<comment type="caution">
    <text evidence="3">The sequence shown here is derived from an EMBL/GenBank/DDBJ whole genome shotgun (WGS) entry which is preliminary data.</text>
</comment>
<dbReference type="Proteomes" id="UP000034588">
    <property type="component" value="Unassembled WGS sequence"/>
</dbReference>
<dbReference type="EMBL" id="LCQD01000004">
    <property type="protein sequence ID" value="KKW13137.1"/>
    <property type="molecule type" value="Genomic_DNA"/>
</dbReference>
<feature type="compositionally biased region" description="Basic and acidic residues" evidence="2">
    <location>
        <begin position="352"/>
        <end position="375"/>
    </location>
</feature>
<protein>
    <submittedName>
        <fullName evidence="3">Cell surface protein</fullName>
    </submittedName>
</protein>
<feature type="coiled-coil region" evidence="1">
    <location>
        <begin position="312"/>
        <end position="346"/>
    </location>
</feature>
<proteinExistence type="predicted"/>
<name>A0A0G1YDX3_9BACT</name>
<organism evidence="3 4">
    <name type="scientific">Candidatus Gottesmanbacteria bacterium GW2011_GWB1_49_7</name>
    <dbReference type="NCBI Taxonomy" id="1618448"/>
    <lineage>
        <taxon>Bacteria</taxon>
        <taxon>Candidatus Gottesmaniibacteriota</taxon>
    </lineage>
</organism>
<feature type="region of interest" description="Disordered" evidence="2">
    <location>
        <begin position="346"/>
        <end position="417"/>
    </location>
</feature>
<keyword evidence="1" id="KW-0175">Coiled coil</keyword>
<reference evidence="3 4" key="1">
    <citation type="journal article" date="2015" name="Nature">
        <title>rRNA introns, odd ribosomes, and small enigmatic genomes across a large radiation of phyla.</title>
        <authorList>
            <person name="Brown C.T."/>
            <person name="Hug L.A."/>
            <person name="Thomas B.C."/>
            <person name="Sharon I."/>
            <person name="Castelle C.J."/>
            <person name="Singh A."/>
            <person name="Wilkins M.J."/>
            <person name="Williams K.H."/>
            <person name="Banfield J.F."/>
        </authorList>
    </citation>
    <scope>NUCLEOTIDE SEQUENCE [LARGE SCALE GENOMIC DNA]</scope>
</reference>
<feature type="region of interest" description="Disordered" evidence="2">
    <location>
        <begin position="519"/>
        <end position="551"/>
    </location>
</feature>